<dbReference type="GO" id="GO:0061158">
    <property type="term" value="P:3'-UTR-mediated mRNA destabilization"/>
    <property type="evidence" value="ECO:0007669"/>
    <property type="project" value="UniProtKB-UniRule"/>
</dbReference>
<evidence type="ECO:0000256" key="3">
    <source>
        <dbReference type="ARBA" id="ARBA00022771"/>
    </source>
</evidence>
<keyword evidence="1 5" id="KW-0479">Metal-binding</keyword>
<dbReference type="PANTHER" id="PTHR12547">
    <property type="entry name" value="CCCH ZINC FINGER/TIS11-RELATED"/>
    <property type="match status" value="1"/>
</dbReference>
<dbReference type="PROSITE" id="PS50103">
    <property type="entry name" value="ZF_C3H1"/>
    <property type="match status" value="2"/>
</dbReference>
<evidence type="ECO:0000256" key="2">
    <source>
        <dbReference type="ARBA" id="ARBA00022737"/>
    </source>
</evidence>
<feature type="zinc finger region" description="C3H1-type" evidence="5">
    <location>
        <begin position="44"/>
        <end position="72"/>
    </location>
</feature>
<feature type="zinc finger region" description="C3H1-type" evidence="5">
    <location>
        <begin position="93"/>
        <end position="121"/>
    </location>
</feature>
<keyword evidence="6" id="KW-0963">Cytoplasm</keyword>
<dbReference type="Pfam" id="PF00642">
    <property type="entry name" value="zf-CCCH"/>
    <property type="match status" value="1"/>
</dbReference>
<feature type="domain" description="C3H1-type" evidence="8">
    <location>
        <begin position="93"/>
        <end position="121"/>
    </location>
</feature>
<dbReference type="GO" id="GO:0005634">
    <property type="term" value="C:nucleus"/>
    <property type="evidence" value="ECO:0007669"/>
    <property type="project" value="UniProtKB-SubCell"/>
</dbReference>
<protein>
    <recommendedName>
        <fullName evidence="6">mRNA decay activator protein ZFP36</fullName>
    </recommendedName>
    <alternativeName>
        <fullName evidence="6">Zinc finger protein 36</fullName>
    </alternativeName>
</protein>
<dbReference type="GO" id="GO:0035925">
    <property type="term" value="F:mRNA 3'-UTR AU-rich region binding"/>
    <property type="evidence" value="ECO:0007669"/>
    <property type="project" value="UniProtKB-UniRule"/>
</dbReference>
<dbReference type="InterPro" id="IPR036855">
    <property type="entry name" value="Znf_CCCH_sf"/>
</dbReference>
<evidence type="ECO:0000313" key="9">
    <source>
        <dbReference type="EMBL" id="OCT81760.1"/>
    </source>
</evidence>
<dbReference type="GO" id="GO:1900153">
    <property type="term" value="P:positive regulation of nuclear-transcribed mRNA catabolic process, deadenylation-dependent decay"/>
    <property type="evidence" value="ECO:0007669"/>
    <property type="project" value="UniProtKB-UniRule"/>
</dbReference>
<keyword evidence="3 5" id="KW-0863">Zinc-finger</keyword>
<dbReference type="GO" id="GO:0005737">
    <property type="term" value="C:cytoplasm"/>
    <property type="evidence" value="ECO:0007669"/>
    <property type="project" value="UniProtKB-SubCell"/>
</dbReference>
<comment type="subunit">
    <text evidence="6">Associates with the cytoplasmic CCR4-NOT deadenylase complex to trigger ARE-containing mRNA deadenylation and decay processes.</text>
</comment>
<sequence>MDPPLSPPADPETPLLPSFSAPPKHSSLSSLRYKTELTPVQNPKYKTELCRSFHVLGTCNYGLRCLFIHSPQERREPLVLPGAPSLPPRRYGGPYRYHCRFWSSPGGCPYGARCHFQHSKSVRETCRHFAAT</sequence>
<reference evidence="10" key="1">
    <citation type="journal article" date="2016" name="Nature">
        <title>Genome evolution in the allotetraploid frog Xenopus laevis.</title>
        <authorList>
            <person name="Session A.M."/>
            <person name="Uno Y."/>
            <person name="Kwon T."/>
            <person name="Chapman J.A."/>
            <person name="Toyoda A."/>
            <person name="Takahashi S."/>
            <person name="Fukui A."/>
            <person name="Hikosaka A."/>
            <person name="Suzuki A."/>
            <person name="Kondo M."/>
            <person name="van Heeringen S.J."/>
            <person name="Quigley I."/>
            <person name="Heinz S."/>
            <person name="Ogino H."/>
            <person name="Ochi H."/>
            <person name="Hellsten U."/>
            <person name="Lyons J.B."/>
            <person name="Simakov O."/>
            <person name="Putnam N."/>
            <person name="Stites J."/>
            <person name="Kuroki Y."/>
            <person name="Tanaka T."/>
            <person name="Michiue T."/>
            <person name="Watanabe M."/>
            <person name="Bogdanovic O."/>
            <person name="Lister R."/>
            <person name="Georgiou G."/>
            <person name="Paranjpe S.S."/>
            <person name="van Kruijsbergen I."/>
            <person name="Shu S."/>
            <person name="Carlson J."/>
            <person name="Kinoshita T."/>
            <person name="Ohta Y."/>
            <person name="Mawaribuchi S."/>
            <person name="Jenkins J."/>
            <person name="Grimwood J."/>
            <person name="Schmutz J."/>
            <person name="Mitros T."/>
            <person name="Mozaffari S.V."/>
            <person name="Suzuki Y."/>
            <person name="Haramoto Y."/>
            <person name="Yamamoto T.S."/>
            <person name="Takagi C."/>
            <person name="Heald R."/>
            <person name="Miller K."/>
            <person name="Haudenschild C."/>
            <person name="Kitzman J."/>
            <person name="Nakayama T."/>
            <person name="Izutsu Y."/>
            <person name="Robert J."/>
            <person name="Fortriede J."/>
            <person name="Burns K."/>
            <person name="Lotay V."/>
            <person name="Karimi K."/>
            <person name="Yasuoka Y."/>
            <person name="Dichmann D.S."/>
            <person name="Flajnik M.F."/>
            <person name="Houston D.W."/>
            <person name="Shendure J."/>
            <person name="DuPasquier L."/>
            <person name="Vize P.D."/>
            <person name="Zorn A.M."/>
            <person name="Ito M."/>
            <person name="Marcotte E.M."/>
            <person name="Wallingford J.B."/>
            <person name="Ito Y."/>
            <person name="Asashima M."/>
            <person name="Ueno N."/>
            <person name="Matsuda Y."/>
            <person name="Veenstra G.J."/>
            <person name="Fujiyama A."/>
            <person name="Harland R.M."/>
            <person name="Taira M."/>
            <person name="Rokhsar D.S."/>
        </authorList>
    </citation>
    <scope>NUCLEOTIDE SEQUENCE [LARGE SCALE GENOMIC DNA]</scope>
    <source>
        <strain evidence="10">J</strain>
    </source>
</reference>
<dbReference type="EMBL" id="CM004473">
    <property type="protein sequence ID" value="OCT81760.1"/>
    <property type="molecule type" value="Genomic_DNA"/>
</dbReference>
<comment type="subcellular location">
    <subcellularLocation>
        <location evidence="6">Nucleus</location>
    </subcellularLocation>
    <subcellularLocation>
        <location evidence="6">Cytoplasm</location>
    </subcellularLocation>
</comment>
<name>A0A974CZR3_XENLA</name>
<evidence type="ECO:0000256" key="1">
    <source>
        <dbReference type="ARBA" id="ARBA00022723"/>
    </source>
</evidence>
<evidence type="ECO:0000256" key="5">
    <source>
        <dbReference type="PROSITE-ProRule" id="PRU00723"/>
    </source>
</evidence>
<feature type="region of interest" description="Disordered" evidence="7">
    <location>
        <begin position="1"/>
        <end position="30"/>
    </location>
</feature>
<organism evidence="9 10">
    <name type="scientific">Xenopus laevis</name>
    <name type="common">African clawed frog</name>
    <dbReference type="NCBI Taxonomy" id="8355"/>
    <lineage>
        <taxon>Eukaryota</taxon>
        <taxon>Metazoa</taxon>
        <taxon>Chordata</taxon>
        <taxon>Craniata</taxon>
        <taxon>Vertebrata</taxon>
        <taxon>Euteleostomi</taxon>
        <taxon>Amphibia</taxon>
        <taxon>Batrachia</taxon>
        <taxon>Anura</taxon>
        <taxon>Pipoidea</taxon>
        <taxon>Pipidae</taxon>
        <taxon>Xenopodinae</taxon>
        <taxon>Xenopus</taxon>
        <taxon>Xenopus</taxon>
    </lineage>
</organism>
<dbReference type="Gene3D" id="4.10.1000.10">
    <property type="entry name" value="Zinc finger, CCCH-type"/>
    <property type="match status" value="2"/>
</dbReference>
<evidence type="ECO:0000313" key="10">
    <source>
        <dbReference type="Proteomes" id="UP000694892"/>
    </source>
</evidence>
<proteinExistence type="predicted"/>
<dbReference type="SUPFAM" id="SSF90229">
    <property type="entry name" value="CCCH zinc finger"/>
    <property type="match status" value="2"/>
</dbReference>
<gene>
    <name evidence="9" type="ORF">XELAEV_18024268mg</name>
</gene>
<feature type="domain" description="C3H1-type" evidence="8">
    <location>
        <begin position="44"/>
        <end position="72"/>
    </location>
</feature>
<dbReference type="InterPro" id="IPR000571">
    <property type="entry name" value="Znf_CCCH"/>
</dbReference>
<keyword evidence="4 5" id="KW-0862">Zinc</keyword>
<keyword evidence="6" id="KW-0539">Nucleus</keyword>
<dbReference type="InterPro" id="IPR045877">
    <property type="entry name" value="ZFP36-like"/>
</dbReference>
<dbReference type="AlphaFoldDB" id="A0A974CZR3"/>
<feature type="compositionally biased region" description="Pro residues" evidence="7">
    <location>
        <begin position="1"/>
        <end position="11"/>
    </location>
</feature>
<keyword evidence="6" id="KW-0687">Ribonucleoprotein</keyword>
<dbReference type="GO" id="GO:0008270">
    <property type="term" value="F:zinc ion binding"/>
    <property type="evidence" value="ECO:0007669"/>
    <property type="project" value="UniProtKB-KW"/>
</dbReference>
<evidence type="ECO:0000256" key="7">
    <source>
        <dbReference type="SAM" id="MobiDB-lite"/>
    </source>
</evidence>
<comment type="function">
    <text evidence="6">Zinc-finger RNA-binding protein that destabilizes several cytoplasmic AU-rich element (ARE)-containing mRNA transcripts by promoting their poly(A) tail removal or deadenylation, and hence provide a mechanism for attenuating protein synthesis. Acts as a 3'-untranslated region (UTR) ARE mRNA-binding adapter protein to communicate signaling events to the mRNA decay machinery. Functions by recruiting the CCR4-NOT deadenylase complex and probably other components of the cytoplasmic RNA decay machinery to the bound ARE-containing mRNAs, and hence promotes ARE-mediated mRNA deadenylation and decay processes. Binds to 3'-UTR ARE of numerous mRNAs.</text>
</comment>
<accession>A0A974CZR3</accession>
<keyword evidence="2 6" id="KW-0677">Repeat</keyword>
<dbReference type="GO" id="GO:1990904">
    <property type="term" value="C:ribonucleoprotein complex"/>
    <property type="evidence" value="ECO:0007669"/>
    <property type="project" value="UniProtKB-KW"/>
</dbReference>
<evidence type="ECO:0000256" key="6">
    <source>
        <dbReference type="RuleBase" id="RU369014"/>
    </source>
</evidence>
<dbReference type="Proteomes" id="UP000694892">
    <property type="component" value="Chromosome 4S"/>
</dbReference>
<evidence type="ECO:0000259" key="8">
    <source>
        <dbReference type="PROSITE" id="PS50103"/>
    </source>
</evidence>
<dbReference type="SMART" id="SM00356">
    <property type="entry name" value="ZnF_C3H1"/>
    <property type="match status" value="2"/>
</dbReference>
<dbReference type="FunFam" id="4.10.1000.10:FF:000002">
    <property type="entry name" value="Zinc finger protein 36, C3H1 type-like 1"/>
    <property type="match status" value="1"/>
</dbReference>
<evidence type="ECO:0000256" key="4">
    <source>
        <dbReference type="ARBA" id="ARBA00022833"/>
    </source>
</evidence>